<evidence type="ECO:0000256" key="17">
    <source>
        <dbReference type="SAM" id="MobiDB-lite"/>
    </source>
</evidence>
<dbReference type="GO" id="GO:0021766">
    <property type="term" value="P:hippocampus development"/>
    <property type="evidence" value="ECO:0007669"/>
    <property type="project" value="Ensembl"/>
</dbReference>
<dbReference type="VEuPathDB" id="HostDB:ENSCPOG00000002693"/>
<keyword evidence="21" id="KW-1185">Reference proteome</keyword>
<feature type="compositionally biased region" description="Low complexity" evidence="17">
    <location>
        <begin position="978"/>
        <end position="990"/>
    </location>
</feature>
<dbReference type="SUPFAM" id="SSF103575">
    <property type="entry name" value="Plexin repeat"/>
    <property type="match status" value="1"/>
</dbReference>
<dbReference type="Pfam" id="PF01437">
    <property type="entry name" value="PSI"/>
    <property type="match status" value="1"/>
</dbReference>
<dbReference type="InterPro" id="IPR001627">
    <property type="entry name" value="Semap_dom"/>
</dbReference>
<keyword evidence="6 18" id="KW-0812">Transmembrane</keyword>
<evidence type="ECO:0000256" key="11">
    <source>
        <dbReference type="ARBA" id="ARBA00023136"/>
    </source>
</evidence>
<evidence type="ECO:0000256" key="13">
    <source>
        <dbReference type="ARBA" id="ARBA00023180"/>
    </source>
</evidence>
<keyword evidence="4" id="KW-1003">Cell membrane</keyword>
<dbReference type="EMBL" id="AAKN02058158">
    <property type="status" value="NOT_ANNOTATED_CDS"/>
    <property type="molecule type" value="Genomic_DNA"/>
</dbReference>
<reference evidence="20" key="2">
    <citation type="submission" date="2025-08" db="UniProtKB">
        <authorList>
            <consortium name="Ensembl"/>
        </authorList>
    </citation>
    <scope>IDENTIFICATION</scope>
    <source>
        <strain evidence="20">2N</strain>
    </source>
</reference>
<dbReference type="SUPFAM" id="SSF101912">
    <property type="entry name" value="Sema domain"/>
    <property type="match status" value="1"/>
</dbReference>
<evidence type="ECO:0000256" key="8">
    <source>
        <dbReference type="ARBA" id="ARBA00022782"/>
    </source>
</evidence>
<evidence type="ECO:0000256" key="12">
    <source>
        <dbReference type="ARBA" id="ARBA00023157"/>
    </source>
</evidence>
<dbReference type="AlphaFoldDB" id="A0A286XZ78"/>
<accession>A0A286XZ78</accession>
<feature type="compositionally biased region" description="Basic and acidic residues" evidence="17">
    <location>
        <begin position="92"/>
        <end position="101"/>
    </location>
</feature>
<comment type="similarity">
    <text evidence="2">Belongs to the semaphorin family.</text>
</comment>
<evidence type="ECO:0000313" key="21">
    <source>
        <dbReference type="Proteomes" id="UP000005447"/>
    </source>
</evidence>
<feature type="compositionally biased region" description="Gly residues" evidence="17">
    <location>
        <begin position="123"/>
        <end position="134"/>
    </location>
</feature>
<evidence type="ECO:0000256" key="15">
    <source>
        <dbReference type="ARBA" id="ARBA00074112"/>
    </source>
</evidence>
<evidence type="ECO:0000256" key="1">
    <source>
        <dbReference type="ARBA" id="ARBA00004251"/>
    </source>
</evidence>
<evidence type="ECO:0000256" key="9">
    <source>
        <dbReference type="ARBA" id="ARBA00022902"/>
    </source>
</evidence>
<reference evidence="21" key="1">
    <citation type="journal article" date="2011" name="Nature">
        <title>A high-resolution map of human evolutionary constraint using 29 mammals.</title>
        <authorList>
            <person name="Lindblad-Toh K."/>
            <person name="Garber M."/>
            <person name="Zuk O."/>
            <person name="Lin M.F."/>
            <person name="Parker B.J."/>
            <person name="Washietl S."/>
            <person name="Kheradpour P."/>
            <person name="Ernst J."/>
            <person name="Jordan G."/>
            <person name="Mauceli E."/>
            <person name="Ward L.D."/>
            <person name="Lowe C.B."/>
            <person name="Holloway A.K."/>
            <person name="Clamp M."/>
            <person name="Gnerre S."/>
            <person name="Alfoldi J."/>
            <person name="Beal K."/>
            <person name="Chang J."/>
            <person name="Clawson H."/>
            <person name="Cuff J."/>
            <person name="Di Palma F."/>
            <person name="Fitzgerald S."/>
            <person name="Flicek P."/>
            <person name="Guttman M."/>
            <person name="Hubisz M.J."/>
            <person name="Jaffe D.B."/>
            <person name="Jungreis I."/>
            <person name="Kent W.J."/>
            <person name="Kostka D."/>
            <person name="Lara M."/>
            <person name="Martins A.L."/>
            <person name="Massingham T."/>
            <person name="Moltke I."/>
            <person name="Raney B.J."/>
            <person name="Rasmussen M.D."/>
            <person name="Robinson J."/>
            <person name="Stark A."/>
            <person name="Vilella A.J."/>
            <person name="Wen J."/>
            <person name="Xie X."/>
            <person name="Zody M.C."/>
            <person name="Baldwin J."/>
            <person name="Bloom T."/>
            <person name="Chin C.W."/>
            <person name="Heiman D."/>
            <person name="Nicol R."/>
            <person name="Nusbaum C."/>
            <person name="Young S."/>
            <person name="Wilkinson J."/>
            <person name="Worley K.C."/>
            <person name="Kovar C.L."/>
            <person name="Muzny D.M."/>
            <person name="Gibbs R.A."/>
            <person name="Cree A."/>
            <person name="Dihn H.H."/>
            <person name="Fowler G."/>
            <person name="Jhangiani S."/>
            <person name="Joshi V."/>
            <person name="Lee S."/>
            <person name="Lewis L.R."/>
            <person name="Nazareth L.V."/>
            <person name="Okwuonu G."/>
            <person name="Santibanez J."/>
            <person name="Warren W.C."/>
            <person name="Mardis E.R."/>
            <person name="Weinstock G.M."/>
            <person name="Wilson R.K."/>
            <person name="Delehaunty K."/>
            <person name="Dooling D."/>
            <person name="Fronik C."/>
            <person name="Fulton L."/>
            <person name="Fulton B."/>
            <person name="Graves T."/>
            <person name="Minx P."/>
            <person name="Sodergren E."/>
            <person name="Birney E."/>
            <person name="Margulies E.H."/>
            <person name="Herrero J."/>
            <person name="Green E.D."/>
            <person name="Haussler D."/>
            <person name="Siepel A."/>
            <person name="Goldman N."/>
            <person name="Pollard K.S."/>
            <person name="Pedersen J.S."/>
            <person name="Lander E.S."/>
            <person name="Kellis M."/>
        </authorList>
    </citation>
    <scope>NUCLEOTIDE SEQUENCE [LARGE SCALE GENOMIC DNA]</scope>
    <source>
        <strain evidence="21">2N</strain>
    </source>
</reference>
<evidence type="ECO:0000256" key="18">
    <source>
        <dbReference type="SAM" id="Phobius"/>
    </source>
</evidence>
<dbReference type="GO" id="GO:0030335">
    <property type="term" value="P:positive regulation of cell migration"/>
    <property type="evidence" value="ECO:0007669"/>
    <property type="project" value="TreeGrafter"/>
</dbReference>
<feature type="transmembrane region" description="Helical" evidence="18">
    <location>
        <begin position="848"/>
        <end position="868"/>
    </location>
</feature>
<dbReference type="EMBL" id="AAKN02058159">
    <property type="status" value="NOT_ANNOTATED_CDS"/>
    <property type="molecule type" value="Genomic_DNA"/>
</dbReference>
<dbReference type="PANTHER" id="PTHR11036:SF10">
    <property type="entry name" value="SEMAPHORIN-6B"/>
    <property type="match status" value="1"/>
</dbReference>
<keyword evidence="10 18" id="KW-1133">Transmembrane helix</keyword>
<comment type="caution">
    <text evidence="16">Lacks conserved residue(s) required for the propagation of feature annotation.</text>
</comment>
<dbReference type="Bgee" id="ENSCPOG00000002693">
    <property type="expression patterns" value="Expressed in frontal cortex and 12 other cell types or tissues"/>
</dbReference>
<feature type="domain" description="Sema" evidence="19">
    <location>
        <begin position="278"/>
        <end position="767"/>
    </location>
</feature>
<evidence type="ECO:0000256" key="4">
    <source>
        <dbReference type="ARBA" id="ARBA00022475"/>
    </source>
</evidence>
<evidence type="ECO:0000256" key="3">
    <source>
        <dbReference type="ARBA" id="ARBA00022473"/>
    </source>
</evidence>
<evidence type="ECO:0000256" key="2">
    <source>
        <dbReference type="ARBA" id="ARBA00009492"/>
    </source>
</evidence>
<dbReference type="PANTHER" id="PTHR11036">
    <property type="entry name" value="SEMAPHORIN"/>
    <property type="match status" value="1"/>
</dbReference>
<keyword evidence="8" id="KW-0221">Differentiation</keyword>
<dbReference type="CDD" id="cd11267">
    <property type="entry name" value="Sema_6B"/>
    <property type="match status" value="1"/>
</dbReference>
<proteinExistence type="inferred from homology"/>
<evidence type="ECO:0000256" key="16">
    <source>
        <dbReference type="PROSITE-ProRule" id="PRU00352"/>
    </source>
</evidence>
<sequence>MYKEANESTPPRGGACPERDRRLGRGEGAICPESTCEGCGAVLRSFLGKGRKELGPKLCIRQVLEVATEPERTLGTSAHGSSLCRWPGVDTGRPRRSDQGPRRSRLRPAGGARSPRPRLAGPGLPGKGRGAGGDRGPRTPDSQPPPQAESRPRTPRSCAICSQRPPSRASASSLPGVTLGSAARSAPLQAATIPSCPVEAVYSVATDASWLLRVGAARCPRSCAGVPKENPAPYSGACCPPGGPLPALACFLLCCSLGGTHVLFPEEPPPLSVAPKGHLNLKFYPVFVGGGPGRPGPAEATEDLHIQRVLRVNRTLFIGDRDNLYRVELEPPTATELRYQRKLTWRSNPSDIDVCRMKGKQEGECRNFVKVLLLRDESTLFVCGSNAFNPVCANYSMDTLQPVGDNISGMARCPYDPKHANVALFSDGMLFTATVTDFLAIDAVIYRSLGDRPTLRTVKHDSKWFKEPYFVHAVQWRSHVYFFFREIAMEFNYLEKVVVSRVARVCKNDLGGSPRVLEKQWTSFLKARLNCSVPGDSHFYFNVLQAVTGVVSLGGRPVILAVFSTPSNSIPGSAVCAFDMRQVAAVFEGRFREQKSPESIWTPVPEDQVPRPRPGCCATPGSQYNASSALPDEILNFIKTHPLMDEAVPSLGHAPWIVRTLMRHQLTRVAVDVGAGPWGNQTVVFLGSEMGTVLKFLVWPNASVAGTTGPSVFLEEFETYRPDRCGRPGGSGSGAGETGQRLLSLELDAASGGLLAAFPRCVVRVPVARCQQYSGCMKNCIGSQDPYCGWAPDGSCIFLSPGTRAAFEQDVSGASTSGLGDCTGLLRASLSEERAGLVSVNLLVTSSVAAFVVGAVVSGFSVGWFVGLRERRELARRSGPRLPRSPDTLERKHTFNNGEARPGDRHRVRPARPGSDSAHLLPYGAGDRTAPPVPRPGLRAPLPWRCRPREPGAPLGARAPTPAFRGPPSATRKHKSAHPAAAAGSWGAGL</sequence>
<dbReference type="GO" id="GO:0001755">
    <property type="term" value="P:neural crest cell migration"/>
    <property type="evidence" value="ECO:0007669"/>
    <property type="project" value="TreeGrafter"/>
</dbReference>
<dbReference type="OMA" id="AICPEST"/>
<dbReference type="EMBL" id="AAKN02058157">
    <property type="status" value="NOT_ANNOTATED_CDS"/>
    <property type="molecule type" value="Genomic_DNA"/>
</dbReference>
<dbReference type="Gene3D" id="3.30.1680.10">
    <property type="entry name" value="ligand-binding face of the semaphorins, domain 2"/>
    <property type="match status" value="1"/>
</dbReference>
<dbReference type="eggNOG" id="KOG3611">
    <property type="taxonomic scope" value="Eukaryota"/>
</dbReference>
<dbReference type="FunCoup" id="A0A286XZ78">
    <property type="interactions" value="269"/>
</dbReference>
<keyword evidence="7" id="KW-0732">Signal</keyword>
<feature type="region of interest" description="Disordered" evidence="17">
    <location>
        <begin position="74"/>
        <end position="175"/>
    </location>
</feature>
<dbReference type="STRING" id="10141.ENSCPOP00000030615"/>
<dbReference type="GO" id="GO:0045499">
    <property type="term" value="F:chemorepellent activity"/>
    <property type="evidence" value="ECO:0007669"/>
    <property type="project" value="TreeGrafter"/>
</dbReference>
<dbReference type="InterPro" id="IPR036352">
    <property type="entry name" value="Semap_dom_sf"/>
</dbReference>
<organism evidence="20 21">
    <name type="scientific">Cavia porcellus</name>
    <name type="common">Guinea pig</name>
    <dbReference type="NCBI Taxonomy" id="10141"/>
    <lineage>
        <taxon>Eukaryota</taxon>
        <taxon>Metazoa</taxon>
        <taxon>Chordata</taxon>
        <taxon>Craniata</taxon>
        <taxon>Vertebrata</taxon>
        <taxon>Euteleostomi</taxon>
        <taxon>Mammalia</taxon>
        <taxon>Eutheria</taxon>
        <taxon>Euarchontoglires</taxon>
        <taxon>Glires</taxon>
        <taxon>Rodentia</taxon>
        <taxon>Hystricomorpha</taxon>
        <taxon>Caviidae</taxon>
        <taxon>Cavia</taxon>
    </lineage>
</organism>
<evidence type="ECO:0000256" key="7">
    <source>
        <dbReference type="ARBA" id="ARBA00022729"/>
    </source>
</evidence>
<dbReference type="FunFam" id="2.130.10.10:FF:000028">
    <property type="entry name" value="semaphorin-6A isoform X1"/>
    <property type="match status" value="1"/>
</dbReference>
<feature type="compositionally biased region" description="Low complexity" evidence="17">
    <location>
        <begin position="164"/>
        <end position="173"/>
    </location>
</feature>
<dbReference type="SMART" id="SM00630">
    <property type="entry name" value="Sema"/>
    <property type="match status" value="1"/>
</dbReference>
<evidence type="ECO:0000259" key="19">
    <source>
        <dbReference type="PROSITE" id="PS51004"/>
    </source>
</evidence>
<feature type="region of interest" description="Disordered" evidence="17">
    <location>
        <begin position="1"/>
        <end position="24"/>
    </location>
</feature>
<evidence type="ECO:0000256" key="14">
    <source>
        <dbReference type="ARBA" id="ARBA00056706"/>
    </source>
</evidence>
<dbReference type="Proteomes" id="UP000005447">
    <property type="component" value="Unassembled WGS sequence"/>
</dbReference>
<dbReference type="Gene3D" id="2.130.10.10">
    <property type="entry name" value="YVTN repeat-like/Quinoprotein amine dehydrogenase"/>
    <property type="match status" value="1"/>
</dbReference>
<dbReference type="GeneTree" id="ENSGT00940000159170"/>
<evidence type="ECO:0000256" key="6">
    <source>
        <dbReference type="ARBA" id="ARBA00022692"/>
    </source>
</evidence>
<evidence type="ECO:0000256" key="5">
    <source>
        <dbReference type="ARBA" id="ARBA00022481"/>
    </source>
</evidence>
<dbReference type="Pfam" id="PF01403">
    <property type="entry name" value="Sema"/>
    <property type="match status" value="1"/>
</dbReference>
<protein>
    <recommendedName>
        <fullName evidence="15">Semaphorin-6B</fullName>
    </recommendedName>
</protein>
<gene>
    <name evidence="20" type="primary">SEMA6B</name>
</gene>
<comment type="function">
    <text evidence="14">Functions as a cell surface repellent for mossy fibers of developing neurons in the hippocampus where it plays a role in axon guidance. May function through the PLXNA4 receptor expressed by mossy cell axons.</text>
</comment>
<dbReference type="InterPro" id="IPR027231">
    <property type="entry name" value="Semaphorin"/>
</dbReference>
<name>A0A286XZ78_CAVPO</name>
<keyword evidence="13" id="KW-0325">Glycoprotein</keyword>
<dbReference type="GO" id="GO:0007411">
    <property type="term" value="P:axon guidance"/>
    <property type="evidence" value="ECO:0007669"/>
    <property type="project" value="Ensembl"/>
</dbReference>
<keyword evidence="9" id="KW-0524">Neurogenesis</keyword>
<keyword evidence="3" id="KW-0217">Developmental protein</keyword>
<dbReference type="GO" id="GO:0071526">
    <property type="term" value="P:semaphorin-plexin signaling pathway"/>
    <property type="evidence" value="ECO:0007669"/>
    <property type="project" value="TreeGrafter"/>
</dbReference>
<dbReference type="PROSITE" id="PS51004">
    <property type="entry name" value="SEMA"/>
    <property type="match status" value="1"/>
</dbReference>
<dbReference type="GO" id="GO:0030215">
    <property type="term" value="F:semaphorin receptor binding"/>
    <property type="evidence" value="ECO:0007669"/>
    <property type="project" value="Ensembl"/>
</dbReference>
<evidence type="ECO:0000256" key="10">
    <source>
        <dbReference type="ARBA" id="ARBA00022989"/>
    </source>
</evidence>
<dbReference type="InterPro" id="IPR015943">
    <property type="entry name" value="WD40/YVTN_repeat-like_dom_sf"/>
</dbReference>
<dbReference type="FunFam" id="3.30.1680.10:FF:000009">
    <property type="entry name" value="Semaphorin 6B isoform 3 variant"/>
    <property type="match status" value="1"/>
</dbReference>
<keyword evidence="11 18" id="KW-0472">Membrane</keyword>
<comment type="subcellular location">
    <subcellularLocation>
        <location evidence="1">Cell membrane</location>
        <topology evidence="1">Single-pass type I membrane protein</topology>
    </subcellularLocation>
</comment>
<dbReference type="GO" id="GO:0005886">
    <property type="term" value="C:plasma membrane"/>
    <property type="evidence" value="ECO:0007669"/>
    <property type="project" value="UniProtKB-SubCell"/>
</dbReference>
<dbReference type="InterPro" id="IPR002165">
    <property type="entry name" value="Plexin_repeat"/>
</dbReference>
<keyword evidence="12" id="KW-1015">Disulfide bond</keyword>
<dbReference type="InParanoid" id="A0A286XZ78"/>
<feature type="region of interest" description="Disordered" evidence="17">
    <location>
        <begin position="875"/>
        <end position="990"/>
    </location>
</feature>
<feature type="compositionally biased region" description="Low complexity" evidence="17">
    <location>
        <begin position="107"/>
        <end position="122"/>
    </location>
</feature>
<dbReference type="Ensembl" id="ENSCPOT00000033779.1">
    <property type="protein sequence ID" value="ENSCPOP00000030615.1"/>
    <property type="gene ID" value="ENSCPOG00000002693.4"/>
</dbReference>
<evidence type="ECO:0000313" key="20">
    <source>
        <dbReference type="Ensembl" id="ENSCPOP00000030615.1"/>
    </source>
</evidence>
<keyword evidence="5" id="KW-0488">Methylation</keyword>
<reference evidence="20" key="3">
    <citation type="submission" date="2025-09" db="UniProtKB">
        <authorList>
            <consortium name="Ensembl"/>
        </authorList>
    </citation>
    <scope>IDENTIFICATION</scope>
    <source>
        <strain evidence="20">2N</strain>
    </source>
</reference>